<keyword evidence="2" id="KW-1185">Reference proteome</keyword>
<protein>
    <submittedName>
        <fullName evidence="1">Uncharacterized protein</fullName>
    </submittedName>
</protein>
<evidence type="ECO:0000313" key="2">
    <source>
        <dbReference type="Proteomes" id="UP000182466"/>
    </source>
</evidence>
<organism evidence="1 2">
    <name type="scientific">Sedimentitalea nanhaiensis</name>
    <dbReference type="NCBI Taxonomy" id="999627"/>
    <lineage>
        <taxon>Bacteria</taxon>
        <taxon>Pseudomonadati</taxon>
        <taxon>Pseudomonadota</taxon>
        <taxon>Alphaproteobacteria</taxon>
        <taxon>Rhodobacterales</taxon>
        <taxon>Paracoccaceae</taxon>
        <taxon>Sedimentitalea</taxon>
    </lineage>
</organism>
<reference evidence="1 2" key="1">
    <citation type="submission" date="2016-10" db="EMBL/GenBank/DDBJ databases">
        <authorList>
            <person name="de Groot N.N."/>
        </authorList>
    </citation>
    <scope>NUCLEOTIDE SEQUENCE [LARGE SCALE GENOMIC DNA]</scope>
    <source>
        <strain evidence="1 2">CGMCC 1.10959</strain>
    </source>
</reference>
<proteinExistence type="predicted"/>
<dbReference type="Proteomes" id="UP000182466">
    <property type="component" value="Unassembled WGS sequence"/>
</dbReference>
<sequence length="65" mass="6618">MVMRDMALPVQGAGYPVDGCGVAPGLANLMAHRPLSDVLTLRQAFEAVCVGHPGTTLRATAAAVA</sequence>
<accession>A0A1I7DSB7</accession>
<dbReference type="AlphaFoldDB" id="A0A1I7DSB7"/>
<dbReference type="STRING" id="999627.SAMN05216236_13342"/>
<dbReference type="EMBL" id="FPAW01000033">
    <property type="protein sequence ID" value="SFU14598.1"/>
    <property type="molecule type" value="Genomic_DNA"/>
</dbReference>
<name>A0A1I7DSB7_9RHOB</name>
<gene>
    <name evidence="1" type="ORF">SAMN05216236_13342</name>
</gene>
<evidence type="ECO:0000313" key="1">
    <source>
        <dbReference type="EMBL" id="SFU14598.1"/>
    </source>
</evidence>